<sequence length="143" mass="16450">MYQFSRAIYRELAKDIADVHATGRNGHEAVLKACEATMDRLSTDRHYFAKPARTLFNDIRPYFPMNAQARVWLVVERYIACAEEWLQRQPRHGYDANGNPLQCRATTRRGTACQREPLPRNGYCPSHQHLAETEQCEVQALAA</sequence>
<dbReference type="RefSeq" id="WP_354697852.1">
    <property type="nucleotide sequence ID" value="NZ_CP114014.1"/>
</dbReference>
<dbReference type="KEGG" id="parq:DSM112329_03502"/>
<name>A0AAU7AYB2_9ACTN</name>
<proteinExistence type="predicted"/>
<organism evidence="1">
    <name type="scientific">Paraconexibacter sp. AEG42_29</name>
    <dbReference type="NCBI Taxonomy" id="2997339"/>
    <lineage>
        <taxon>Bacteria</taxon>
        <taxon>Bacillati</taxon>
        <taxon>Actinomycetota</taxon>
        <taxon>Thermoleophilia</taxon>
        <taxon>Solirubrobacterales</taxon>
        <taxon>Paraconexibacteraceae</taxon>
        <taxon>Paraconexibacter</taxon>
    </lineage>
</organism>
<dbReference type="EMBL" id="CP114014">
    <property type="protein sequence ID" value="XAY06627.1"/>
    <property type="molecule type" value="Genomic_DNA"/>
</dbReference>
<accession>A0AAU7AYB2</accession>
<protein>
    <submittedName>
        <fullName evidence="1">Uncharacterized protein</fullName>
    </submittedName>
</protein>
<evidence type="ECO:0000313" key="1">
    <source>
        <dbReference type="EMBL" id="XAY06627.1"/>
    </source>
</evidence>
<dbReference type="AlphaFoldDB" id="A0AAU7AYB2"/>
<gene>
    <name evidence="1" type="ORF">DSM112329_03502</name>
</gene>
<reference evidence="1" key="1">
    <citation type="submission" date="2022-12" db="EMBL/GenBank/DDBJ databases">
        <title>Paraconexibacter alkalitolerans sp. nov. and Baekduia alba sp. nov., isolated from soil and emended description of the genera Paraconexibacter (Chun et al., 2020) and Baekduia (An et al., 2020).</title>
        <authorList>
            <person name="Vieira S."/>
            <person name="Huber K.J."/>
            <person name="Geppert A."/>
            <person name="Wolf J."/>
            <person name="Neumann-Schaal M."/>
            <person name="Muesken M."/>
            <person name="Overmann J."/>
        </authorList>
    </citation>
    <scope>NUCLEOTIDE SEQUENCE</scope>
    <source>
        <strain evidence="1">AEG42_29</strain>
    </source>
</reference>